<proteinExistence type="predicted"/>
<evidence type="ECO:0000313" key="2">
    <source>
        <dbReference type="Proteomes" id="UP000183417"/>
    </source>
</evidence>
<organism evidence="1 2">
    <name type="scientific">Delftia lacustris</name>
    <dbReference type="NCBI Taxonomy" id="558537"/>
    <lineage>
        <taxon>Bacteria</taxon>
        <taxon>Pseudomonadati</taxon>
        <taxon>Pseudomonadota</taxon>
        <taxon>Betaproteobacteria</taxon>
        <taxon>Burkholderiales</taxon>
        <taxon>Comamonadaceae</taxon>
        <taxon>Delftia</taxon>
    </lineage>
</organism>
<accession>A0A1H3P075</accession>
<reference evidence="1 2" key="1">
    <citation type="submission" date="2016-10" db="EMBL/GenBank/DDBJ databases">
        <authorList>
            <person name="de Groot N.N."/>
        </authorList>
    </citation>
    <scope>NUCLEOTIDE SEQUENCE [LARGE SCALE GENOMIC DNA]</scope>
    <source>
        <strain evidence="1 2">LMG 24775</strain>
    </source>
</reference>
<gene>
    <name evidence="1" type="ORF">SAMN05421547_109243</name>
</gene>
<name>A0A1H3P075_9BURK</name>
<dbReference type="AlphaFoldDB" id="A0A1H3P075"/>
<dbReference type="Proteomes" id="UP000183417">
    <property type="component" value="Unassembled WGS sequence"/>
</dbReference>
<sequence length="36" mass="4165">MTMRQWSARVLRNGKGIHIGQPHEFLETLTQVCRAV</sequence>
<protein>
    <submittedName>
        <fullName evidence="1">Uncharacterized protein</fullName>
    </submittedName>
</protein>
<dbReference type="EMBL" id="FNPE01000009">
    <property type="protein sequence ID" value="SDY94507.1"/>
    <property type="molecule type" value="Genomic_DNA"/>
</dbReference>
<evidence type="ECO:0000313" key="1">
    <source>
        <dbReference type="EMBL" id="SDY94507.1"/>
    </source>
</evidence>